<feature type="active site" evidence="12">
    <location>
        <position position="252"/>
    </location>
</feature>
<evidence type="ECO:0000256" key="6">
    <source>
        <dbReference type="ARBA" id="ARBA00022832"/>
    </source>
</evidence>
<dbReference type="HAMAP" id="MF_01815">
    <property type="entry name" value="FabH"/>
    <property type="match status" value="1"/>
</dbReference>
<dbReference type="UniPathway" id="UPA00094"/>
<comment type="catalytic activity">
    <reaction evidence="11">
        <text>malonyl-[ACP] + acetyl-CoA + H(+) = 3-oxobutanoyl-[ACP] + CO2 + CoA</text>
        <dbReference type="Rhea" id="RHEA:12080"/>
        <dbReference type="Rhea" id="RHEA-COMP:9623"/>
        <dbReference type="Rhea" id="RHEA-COMP:9625"/>
        <dbReference type="ChEBI" id="CHEBI:15378"/>
        <dbReference type="ChEBI" id="CHEBI:16526"/>
        <dbReference type="ChEBI" id="CHEBI:57287"/>
        <dbReference type="ChEBI" id="CHEBI:57288"/>
        <dbReference type="ChEBI" id="CHEBI:78449"/>
        <dbReference type="ChEBI" id="CHEBI:78450"/>
        <dbReference type="EC" id="2.3.1.180"/>
    </reaction>
    <physiologicalReaction direction="left-to-right" evidence="11">
        <dbReference type="Rhea" id="RHEA:12081"/>
    </physiologicalReaction>
</comment>
<dbReference type="InterPro" id="IPR016039">
    <property type="entry name" value="Thiolase-like"/>
</dbReference>
<dbReference type="InterPro" id="IPR013747">
    <property type="entry name" value="ACP_syn_III_C"/>
</dbReference>
<evidence type="ECO:0000313" key="15">
    <source>
        <dbReference type="EMBL" id="HFX13581.1"/>
    </source>
</evidence>
<comment type="function">
    <text evidence="12">Catalyzes the condensation reaction of fatty acid synthesis by the addition to an acyl acceptor of two carbons from malonyl-ACP. Catalyzes the first condensation reaction which initiates fatty acid synthesis and may therefore play a role in governing the total rate of fatty acid production. Possesses both acetoacetyl-ACP synthase and acetyl transacylase activities. Its substrate specificity determines the biosynthesis of branched-chain and/or straight-chain of fatty acids.</text>
</comment>
<feature type="domain" description="Beta-ketoacyl-[acyl-carrier-protein] synthase III C-terminal" evidence="13">
    <location>
        <begin position="236"/>
        <end position="325"/>
    </location>
</feature>
<comment type="pathway">
    <text evidence="1 12">Lipid metabolism; fatty acid biosynthesis.</text>
</comment>
<dbReference type="NCBIfam" id="NF006829">
    <property type="entry name" value="PRK09352.1"/>
    <property type="match status" value="1"/>
</dbReference>
<comment type="caution">
    <text evidence="15">The sequence shown here is derived from an EMBL/GenBank/DDBJ whole genome shotgun (WGS) entry which is preliminary data.</text>
</comment>
<proteinExistence type="inferred from homology"/>
<dbReference type="PANTHER" id="PTHR43091:SF1">
    <property type="entry name" value="BETA-KETOACYL-[ACYL-CARRIER-PROTEIN] SYNTHASE III, CHLOROPLASTIC"/>
    <property type="match status" value="1"/>
</dbReference>
<feature type="domain" description="Beta-ketoacyl-[acyl-carrier-protein] synthase III N-terminal" evidence="14">
    <location>
        <begin position="106"/>
        <end position="184"/>
    </location>
</feature>
<dbReference type="InterPro" id="IPR004655">
    <property type="entry name" value="FabH"/>
</dbReference>
<evidence type="ECO:0000256" key="3">
    <source>
        <dbReference type="ARBA" id="ARBA00012333"/>
    </source>
</evidence>
<evidence type="ECO:0000256" key="5">
    <source>
        <dbReference type="ARBA" id="ARBA00022679"/>
    </source>
</evidence>
<dbReference type="InterPro" id="IPR013751">
    <property type="entry name" value="ACP_syn_III_N"/>
</dbReference>
<dbReference type="NCBIfam" id="TIGR00747">
    <property type="entry name" value="fabH"/>
    <property type="match status" value="1"/>
</dbReference>
<keyword evidence="6 12" id="KW-0276">Fatty acid metabolism</keyword>
<protein>
    <recommendedName>
        <fullName evidence="3 12">Beta-ketoacyl-[acyl-carrier-protein] synthase III</fullName>
        <shortName evidence="12">Beta-ketoacyl-ACP synthase III</shortName>
        <shortName evidence="12">KAS III</shortName>
        <ecNumber evidence="3 12">2.3.1.180</ecNumber>
    </recommendedName>
    <alternativeName>
        <fullName evidence="12">3-oxoacyl-[acyl-carrier-protein] synthase 3</fullName>
    </alternativeName>
    <alternativeName>
        <fullName evidence="12">3-oxoacyl-[acyl-carrier-protein] synthase III</fullName>
    </alternativeName>
</protein>
<dbReference type="GO" id="GO:0006633">
    <property type="term" value="P:fatty acid biosynthetic process"/>
    <property type="evidence" value="ECO:0007669"/>
    <property type="project" value="UniProtKB-UniRule"/>
</dbReference>
<evidence type="ECO:0000256" key="7">
    <source>
        <dbReference type="ARBA" id="ARBA00023098"/>
    </source>
</evidence>
<dbReference type="EMBL" id="DTIN01000015">
    <property type="protein sequence ID" value="HFX13581.1"/>
    <property type="molecule type" value="Genomic_DNA"/>
</dbReference>
<evidence type="ECO:0000256" key="4">
    <source>
        <dbReference type="ARBA" id="ARBA00022516"/>
    </source>
</evidence>
<dbReference type="EC" id="2.3.1.180" evidence="3 12"/>
<reference evidence="15" key="1">
    <citation type="journal article" date="2020" name="mSystems">
        <title>Genome- and Community-Level Interaction Insights into Carbon Utilization and Element Cycling Functions of Hydrothermarchaeota in Hydrothermal Sediment.</title>
        <authorList>
            <person name="Zhou Z."/>
            <person name="Liu Y."/>
            <person name="Xu W."/>
            <person name="Pan J."/>
            <person name="Luo Z.H."/>
            <person name="Li M."/>
        </authorList>
    </citation>
    <scope>NUCLEOTIDE SEQUENCE [LARGE SCALE GENOMIC DNA]</scope>
    <source>
        <strain evidence="15">SpSt-81</strain>
    </source>
</reference>
<dbReference type="GO" id="GO:0004315">
    <property type="term" value="F:3-oxoacyl-[acyl-carrier-protein] synthase activity"/>
    <property type="evidence" value="ECO:0007669"/>
    <property type="project" value="InterPro"/>
</dbReference>
<keyword evidence="5 12" id="KW-0808">Transferase</keyword>
<dbReference type="GO" id="GO:0005737">
    <property type="term" value="C:cytoplasm"/>
    <property type="evidence" value="ECO:0007669"/>
    <property type="project" value="UniProtKB-SubCell"/>
</dbReference>
<keyword evidence="9 12" id="KW-0511">Multifunctional enzyme</keyword>
<feature type="active site" evidence="12">
    <location>
        <position position="112"/>
    </location>
</feature>
<keyword evidence="12" id="KW-0963">Cytoplasm</keyword>
<dbReference type="CDD" id="cd00830">
    <property type="entry name" value="KAS_III"/>
    <property type="match status" value="1"/>
</dbReference>
<organism evidence="15">
    <name type="scientific">Dictyoglomus thermophilum</name>
    <dbReference type="NCBI Taxonomy" id="14"/>
    <lineage>
        <taxon>Bacteria</taxon>
        <taxon>Pseudomonadati</taxon>
        <taxon>Dictyoglomota</taxon>
        <taxon>Dictyoglomia</taxon>
        <taxon>Dictyoglomales</taxon>
        <taxon>Dictyoglomaceae</taxon>
        <taxon>Dictyoglomus</taxon>
    </lineage>
</organism>
<evidence type="ECO:0000256" key="8">
    <source>
        <dbReference type="ARBA" id="ARBA00023160"/>
    </source>
</evidence>
<sequence>MGVGIIGIGTVVPPKVLTNYDLEKMVDTSDEWITTRTGIKERHIADSNVNPSDLGAEAALKALKMAKVEPEEIDLIIVTSASLEMIFPSMAAVIQNKIGAKNAGGFDLLSACTGFVSSLITGAQFIRSGDVKTVLVIGTEVLSRFVDWEDRNTCVLFGDGAGAVVLREVGDGYGLLSWDLKLDGSGADLLAIPGGCAKNPCSEEVLKNKLHYIKMNGREVFKFSVKVLGETTEESLKKAGLTPADLDWLIPHQANIRIIETGAERLGIPIDKVAINIHKYGNTSTASIPLALEELVLEGKIKDGDILALVGFGAGLSWGSAVLRWKNIES</sequence>
<evidence type="ECO:0000259" key="14">
    <source>
        <dbReference type="Pfam" id="PF08545"/>
    </source>
</evidence>
<keyword evidence="7 12" id="KW-0443">Lipid metabolism</keyword>
<comment type="similarity">
    <text evidence="2 12">Belongs to the thiolase-like superfamily. FabH family.</text>
</comment>
<name>A0A7C3RVN3_DICTH</name>
<accession>A0A7C3RVN3</accession>
<keyword evidence="8 12" id="KW-0275">Fatty acid biosynthesis</keyword>
<evidence type="ECO:0000256" key="9">
    <source>
        <dbReference type="ARBA" id="ARBA00023268"/>
    </source>
</evidence>
<dbReference type="FunFam" id="3.40.47.10:FF:000004">
    <property type="entry name" value="3-oxoacyl-[acyl-carrier-protein] synthase 3"/>
    <property type="match status" value="1"/>
</dbReference>
<comment type="subunit">
    <text evidence="12">Homodimer.</text>
</comment>
<dbReference type="GO" id="GO:0033818">
    <property type="term" value="F:beta-ketoacyl-acyl-carrier-protein synthase III activity"/>
    <property type="evidence" value="ECO:0007669"/>
    <property type="project" value="UniProtKB-UniRule"/>
</dbReference>
<evidence type="ECO:0000256" key="11">
    <source>
        <dbReference type="ARBA" id="ARBA00051096"/>
    </source>
</evidence>
<dbReference type="Pfam" id="PF08545">
    <property type="entry name" value="ACP_syn_III"/>
    <property type="match status" value="1"/>
</dbReference>
<dbReference type="Pfam" id="PF08541">
    <property type="entry name" value="ACP_syn_III_C"/>
    <property type="match status" value="1"/>
</dbReference>
<feature type="region of interest" description="ACP-binding" evidence="12">
    <location>
        <begin position="253"/>
        <end position="257"/>
    </location>
</feature>
<comment type="subcellular location">
    <subcellularLocation>
        <location evidence="12">Cytoplasm</location>
    </subcellularLocation>
</comment>
<dbReference type="SUPFAM" id="SSF53901">
    <property type="entry name" value="Thiolase-like"/>
    <property type="match status" value="1"/>
</dbReference>
<evidence type="ECO:0000256" key="1">
    <source>
        <dbReference type="ARBA" id="ARBA00005194"/>
    </source>
</evidence>
<evidence type="ECO:0000256" key="2">
    <source>
        <dbReference type="ARBA" id="ARBA00008642"/>
    </source>
</evidence>
<evidence type="ECO:0000256" key="12">
    <source>
        <dbReference type="HAMAP-Rule" id="MF_01815"/>
    </source>
</evidence>
<gene>
    <name evidence="12" type="primary">fabH</name>
    <name evidence="15" type="ORF">ENW00_05410</name>
</gene>
<dbReference type="AlphaFoldDB" id="A0A7C3RVN3"/>
<comment type="domain">
    <text evidence="12">The last Arg residue of the ACP-binding site is essential for the weak association between ACP/AcpP and FabH.</text>
</comment>
<evidence type="ECO:0000256" key="10">
    <source>
        <dbReference type="ARBA" id="ARBA00023315"/>
    </source>
</evidence>
<keyword evidence="10 12" id="KW-0012">Acyltransferase</keyword>
<evidence type="ECO:0000259" key="13">
    <source>
        <dbReference type="Pfam" id="PF08541"/>
    </source>
</evidence>
<dbReference type="Gene3D" id="3.40.47.10">
    <property type="match status" value="1"/>
</dbReference>
<keyword evidence="4 12" id="KW-0444">Lipid biosynthesis</keyword>
<feature type="active site" evidence="12">
    <location>
        <position position="282"/>
    </location>
</feature>
<dbReference type="PANTHER" id="PTHR43091">
    <property type="entry name" value="3-OXOACYL-[ACYL-CARRIER-PROTEIN] SYNTHASE"/>
    <property type="match status" value="1"/>
</dbReference>